<keyword evidence="3" id="KW-1185">Reference proteome</keyword>
<dbReference type="InterPro" id="IPR002934">
    <property type="entry name" value="Polymerase_NTP_transf_dom"/>
</dbReference>
<dbReference type="EMBL" id="BIFS01000002">
    <property type="protein sequence ID" value="GCE23476.1"/>
    <property type="molecule type" value="Genomic_DNA"/>
</dbReference>
<evidence type="ECO:0000313" key="3">
    <source>
        <dbReference type="Proteomes" id="UP000287188"/>
    </source>
</evidence>
<dbReference type="RefSeq" id="WP_126556910.1">
    <property type="nucleotide sequence ID" value="NZ_BIFS01000002.1"/>
</dbReference>
<dbReference type="GO" id="GO:0016779">
    <property type="term" value="F:nucleotidyltransferase activity"/>
    <property type="evidence" value="ECO:0007669"/>
    <property type="project" value="InterPro"/>
</dbReference>
<dbReference type="AlphaFoldDB" id="A0A402AWK5"/>
<dbReference type="Gene3D" id="3.30.460.10">
    <property type="entry name" value="Beta Polymerase, domain 2"/>
    <property type="match status" value="1"/>
</dbReference>
<gene>
    <name evidence="2" type="ORF">KDK_72760</name>
</gene>
<name>A0A402AWK5_9CHLR</name>
<protein>
    <recommendedName>
        <fullName evidence="1">Polymerase nucleotidyl transferase domain-containing protein</fullName>
    </recommendedName>
</protein>
<comment type="caution">
    <text evidence="2">The sequence shown here is derived from an EMBL/GenBank/DDBJ whole genome shotgun (WGS) entry which is preliminary data.</text>
</comment>
<evidence type="ECO:0000259" key="1">
    <source>
        <dbReference type="Pfam" id="PF01909"/>
    </source>
</evidence>
<reference evidence="3" key="1">
    <citation type="submission" date="2018-12" db="EMBL/GenBank/DDBJ databases">
        <title>Tengunoibacter tsumagoiensis gen. nov., sp. nov., Dictyobacter kobayashii sp. nov., D. alpinus sp. nov., and D. joshuensis sp. nov. and description of Dictyobacteraceae fam. nov. within the order Ktedonobacterales isolated from Tengu-no-mugimeshi.</title>
        <authorList>
            <person name="Wang C.M."/>
            <person name="Zheng Y."/>
            <person name="Sakai Y."/>
            <person name="Toyoda A."/>
            <person name="Minakuchi Y."/>
            <person name="Abe K."/>
            <person name="Yokota A."/>
            <person name="Yabe S."/>
        </authorList>
    </citation>
    <scope>NUCLEOTIDE SEQUENCE [LARGE SCALE GENOMIC DNA]</scope>
    <source>
        <strain evidence="3">Uno11</strain>
    </source>
</reference>
<feature type="domain" description="Polymerase nucleotidyl transferase" evidence="1">
    <location>
        <begin position="13"/>
        <end position="62"/>
    </location>
</feature>
<evidence type="ECO:0000313" key="2">
    <source>
        <dbReference type="EMBL" id="GCE23476.1"/>
    </source>
</evidence>
<dbReference type="InterPro" id="IPR043519">
    <property type="entry name" value="NT_sf"/>
</dbReference>
<organism evidence="2 3">
    <name type="scientific">Dictyobacter kobayashii</name>
    <dbReference type="NCBI Taxonomy" id="2014872"/>
    <lineage>
        <taxon>Bacteria</taxon>
        <taxon>Bacillati</taxon>
        <taxon>Chloroflexota</taxon>
        <taxon>Ktedonobacteria</taxon>
        <taxon>Ktedonobacterales</taxon>
        <taxon>Dictyobacteraceae</taxon>
        <taxon>Dictyobacter</taxon>
    </lineage>
</organism>
<dbReference type="OrthoDB" id="156356at2"/>
<sequence>MDYVHKLFTDTVNAFSQRLEVQEILAFGSFCHGNYDQYSDVDLHVVSADVQQTIEELQQILVPVGDILLQYPLRIESGEAAYTLLFKNYPLYQKLDVTILSPVATVPFDGYHSVYQTSLPLLYNPTDFLAPRLEEPARTLYNYYLGALRYAKYRQRGKHFSAYKFYRSQVDRYLLQIHQQVTGKAEPKLGILEYQALDKEPAATDWSRYLYPYSAANMNSLYAELLQRMLDDALPALPTSHRAAIQTIHAFIQQELRINHPL</sequence>
<dbReference type="Pfam" id="PF01909">
    <property type="entry name" value="NTP_transf_2"/>
    <property type="match status" value="1"/>
</dbReference>
<dbReference type="SUPFAM" id="SSF81301">
    <property type="entry name" value="Nucleotidyltransferase"/>
    <property type="match status" value="1"/>
</dbReference>
<accession>A0A402AWK5</accession>
<dbReference type="Proteomes" id="UP000287188">
    <property type="component" value="Unassembled WGS sequence"/>
</dbReference>
<proteinExistence type="predicted"/>